<dbReference type="AlphaFoldDB" id="A0A1I3Y2R1"/>
<evidence type="ECO:0000313" key="3">
    <source>
        <dbReference type="Proteomes" id="UP000199630"/>
    </source>
</evidence>
<proteinExistence type="predicted"/>
<keyword evidence="1" id="KW-1133">Transmembrane helix</keyword>
<keyword evidence="3" id="KW-1185">Reference proteome</keyword>
<keyword evidence="1" id="KW-0472">Membrane</keyword>
<dbReference type="Proteomes" id="UP000199630">
    <property type="component" value="Unassembled WGS sequence"/>
</dbReference>
<dbReference type="EMBL" id="FORH01000012">
    <property type="protein sequence ID" value="SFK26043.1"/>
    <property type="molecule type" value="Genomic_DNA"/>
</dbReference>
<protein>
    <submittedName>
        <fullName evidence="2">Uncharacterized protein</fullName>
    </submittedName>
</protein>
<feature type="transmembrane region" description="Helical" evidence="1">
    <location>
        <begin position="300"/>
        <end position="319"/>
    </location>
</feature>
<sequence length="325" mass="36403">MSPYVASLCYIFLVLLLGAISTWAFDGQLWPLLLAAIAIFSLSFRLSKTARFQKSAVDKVYYSFALLGAVLFFHVRHGDRIEYELYADLNRQIVSTTRMQESVRTLEGTLERFGDLQILVSDHPQSVVNAIGQAYAEFSASAVIKMTLIESEACLESSGFKLEMPDANISGQDKSPDLTDALLEQNRRELASYACETAIARLASERKAYLATFQKPETPEELLPLLANTTFANETISLSGQNALVSTLTKMVNQAFALDDLRQDLSNARDKLNELAKSVTTMREHIKTVMDEEKRKAATIWGRLALFIWPWMILSLLGLKLSRQD</sequence>
<organism evidence="2 3">
    <name type="scientific">Celeribacter neptunius</name>
    <dbReference type="NCBI Taxonomy" id="588602"/>
    <lineage>
        <taxon>Bacteria</taxon>
        <taxon>Pseudomonadati</taxon>
        <taxon>Pseudomonadota</taxon>
        <taxon>Alphaproteobacteria</taxon>
        <taxon>Rhodobacterales</taxon>
        <taxon>Roseobacteraceae</taxon>
        <taxon>Celeribacter</taxon>
    </lineage>
</organism>
<dbReference type="RefSeq" id="WP_090063255.1">
    <property type="nucleotide sequence ID" value="NZ_FORH01000012.1"/>
</dbReference>
<dbReference type="OrthoDB" id="9965387at2"/>
<keyword evidence="1" id="KW-0812">Transmembrane</keyword>
<gene>
    <name evidence="2" type="ORF">SAMN04487991_4236</name>
</gene>
<evidence type="ECO:0000256" key="1">
    <source>
        <dbReference type="SAM" id="Phobius"/>
    </source>
</evidence>
<feature type="transmembrane region" description="Helical" evidence="1">
    <location>
        <begin position="29"/>
        <end position="47"/>
    </location>
</feature>
<feature type="transmembrane region" description="Helical" evidence="1">
    <location>
        <begin position="59"/>
        <end position="75"/>
    </location>
</feature>
<reference evidence="3" key="1">
    <citation type="submission" date="2016-10" db="EMBL/GenBank/DDBJ databases">
        <authorList>
            <person name="Varghese N."/>
            <person name="Submissions S."/>
        </authorList>
    </citation>
    <scope>NUCLEOTIDE SEQUENCE [LARGE SCALE GENOMIC DNA]</scope>
    <source>
        <strain evidence="3">DSM 26471</strain>
    </source>
</reference>
<name>A0A1I3Y2R1_9RHOB</name>
<evidence type="ECO:0000313" key="2">
    <source>
        <dbReference type="EMBL" id="SFK26043.1"/>
    </source>
</evidence>
<accession>A0A1I3Y2R1</accession>